<evidence type="ECO:0000256" key="10">
    <source>
        <dbReference type="SAM" id="MobiDB-lite"/>
    </source>
</evidence>
<protein>
    <recommendedName>
        <fullName evidence="9">Selenoprotein O</fullName>
    </recommendedName>
</protein>
<feature type="region of interest" description="Disordered" evidence="10">
    <location>
        <begin position="73"/>
        <end position="115"/>
    </location>
</feature>
<evidence type="ECO:0000256" key="3">
    <source>
        <dbReference type="ARBA" id="ARBA00022679"/>
    </source>
</evidence>
<dbReference type="Pfam" id="PF02696">
    <property type="entry name" value="SelO"/>
    <property type="match status" value="1"/>
</dbReference>
<keyword evidence="5" id="KW-0479">Metal-binding</keyword>
<proteinExistence type="inferred from homology"/>
<dbReference type="EMBL" id="CP046236">
    <property type="protein sequence ID" value="WFD48816.1"/>
    <property type="molecule type" value="Genomic_DNA"/>
</dbReference>
<sequence>MKYRPLSLPRVPVGQQLTANLLADPVTPTAAALTATPVGYPSLLRRARFVQGGAHFAYVSPLPLPFPYEFPAPESNDAHKTLGEHQKREMEAEQQQQSGLDEAQRAEQTQKNAVRRMDQIESSLRGYEVQVPRAGERVDAVPPRRADTTYPSARVVAFSPECHAHCLPHLAVGDMHAWVQRTSGDAGPYAYSSGPVADALAGGRASQYGDAAGNDADARRAFSDWAAGRAVPLHVATEQIDDASGAGVQFFTEADANAGWKQPAQENPARFSSEVAARRTDRHRPYGPYALRYGGHQFGEWAGQLGDGRAVTLVEALDPASERRWEVQLKGAGRTPFSRFGDGLATLKSSLREFLASEYMAALGIPTSRALAVTQFPDLPVARETMTSAAVAMRLATSWLRIGNFEIHASKGEWESVRLLGEFVAHDLLRLDGVVKSGAERASDAEAARAAPWAERLVREVARRNARTCALWQAYGFMHGVLNTDNIALLGDTIDYGPYGFMDVFDEEQVCNHSDVLGRYSYKLQPTMVLFAVDKLLEALGPVLGFEHIHGRAPQPGELLAVGDKERAEWADHAVEACTDSIRAELQQVLLDAWSAAWCARLGVASRGAEVDKAELIDPLTEVLAGLDMTRAMRYLCSFPTTSESLAAFAQAWVAHAAHRDGAAASDDAAHVEAARAWLERYTTWLDAAGRPAADIAAGMRQKNPAFTLRNWITDEVAERLEEHNDTATVERVRKVCARPLTQLCTHPFDDLRADDARYGEIGALLRGHLPSCSS</sequence>
<keyword evidence="6" id="KW-0547">Nucleotide-binding</keyword>
<evidence type="ECO:0000256" key="6">
    <source>
        <dbReference type="ARBA" id="ARBA00022741"/>
    </source>
</evidence>
<accession>A0ABY8ETS5</accession>
<comment type="similarity">
    <text evidence="2">Belongs to the SELO family.</text>
</comment>
<keyword evidence="12" id="KW-1185">Reference proteome</keyword>
<evidence type="ECO:0000256" key="1">
    <source>
        <dbReference type="ARBA" id="ARBA00001946"/>
    </source>
</evidence>
<feature type="compositionally biased region" description="Basic and acidic residues" evidence="10">
    <location>
        <begin position="76"/>
        <end position="91"/>
    </location>
</feature>
<evidence type="ECO:0000256" key="5">
    <source>
        <dbReference type="ARBA" id="ARBA00022723"/>
    </source>
</evidence>
<dbReference type="PANTHER" id="PTHR32057:SF14">
    <property type="entry name" value="PROTEIN ADENYLYLTRANSFERASE SELO, MITOCHONDRIAL"/>
    <property type="match status" value="1"/>
</dbReference>
<gene>
    <name evidence="11" type="ORF">GLX27_003487</name>
</gene>
<keyword evidence="8" id="KW-0460">Magnesium</keyword>
<evidence type="ECO:0000256" key="8">
    <source>
        <dbReference type="ARBA" id="ARBA00022842"/>
    </source>
</evidence>
<keyword evidence="7" id="KW-0067">ATP-binding</keyword>
<name>A0ABY8ETS5_MALFU</name>
<dbReference type="Proteomes" id="UP000818624">
    <property type="component" value="Chromosome 3"/>
</dbReference>
<keyword evidence="3" id="KW-0808">Transferase</keyword>
<evidence type="ECO:0000256" key="2">
    <source>
        <dbReference type="ARBA" id="ARBA00009747"/>
    </source>
</evidence>
<evidence type="ECO:0000313" key="11">
    <source>
        <dbReference type="EMBL" id="WFD48816.1"/>
    </source>
</evidence>
<keyword evidence="4" id="KW-0548">Nucleotidyltransferase</keyword>
<dbReference type="PANTHER" id="PTHR32057">
    <property type="entry name" value="PROTEIN ADENYLYLTRANSFERASE SELO, MITOCHONDRIAL"/>
    <property type="match status" value="1"/>
</dbReference>
<reference evidence="11 12" key="1">
    <citation type="journal article" date="2020" name="Elife">
        <title>Loss of centromere function drives karyotype evolution in closely related Malassezia species.</title>
        <authorList>
            <person name="Sankaranarayanan S.R."/>
            <person name="Ianiri G."/>
            <person name="Coelho M.A."/>
            <person name="Reza M.H."/>
            <person name="Thimmappa B.C."/>
            <person name="Ganguly P."/>
            <person name="Vadnala R.N."/>
            <person name="Sun S."/>
            <person name="Siddharthan R."/>
            <person name="Tellgren-Roth C."/>
            <person name="Dawson T.L."/>
            <person name="Heitman J."/>
            <person name="Sanyal K."/>
        </authorList>
    </citation>
    <scope>NUCLEOTIDE SEQUENCE [LARGE SCALE GENOMIC DNA]</scope>
    <source>
        <strain evidence="11">CBS14141</strain>
    </source>
</reference>
<evidence type="ECO:0000256" key="4">
    <source>
        <dbReference type="ARBA" id="ARBA00022695"/>
    </source>
</evidence>
<dbReference type="InterPro" id="IPR003846">
    <property type="entry name" value="SelO"/>
</dbReference>
<organism evidence="11 12">
    <name type="scientific">Malassezia furfur</name>
    <name type="common">Pityriasis versicolor infection agent</name>
    <name type="synonym">Pityrosporum furfur</name>
    <dbReference type="NCBI Taxonomy" id="55194"/>
    <lineage>
        <taxon>Eukaryota</taxon>
        <taxon>Fungi</taxon>
        <taxon>Dikarya</taxon>
        <taxon>Basidiomycota</taxon>
        <taxon>Ustilaginomycotina</taxon>
        <taxon>Malasseziomycetes</taxon>
        <taxon>Malasseziales</taxon>
        <taxon>Malasseziaceae</taxon>
        <taxon>Malassezia</taxon>
    </lineage>
</organism>
<evidence type="ECO:0000256" key="7">
    <source>
        <dbReference type="ARBA" id="ARBA00022840"/>
    </source>
</evidence>
<comment type="cofactor">
    <cofactor evidence="1">
        <name>Mg(2+)</name>
        <dbReference type="ChEBI" id="CHEBI:18420"/>
    </cofactor>
</comment>
<evidence type="ECO:0000256" key="9">
    <source>
        <dbReference type="ARBA" id="ARBA00031547"/>
    </source>
</evidence>
<evidence type="ECO:0000313" key="12">
    <source>
        <dbReference type="Proteomes" id="UP000818624"/>
    </source>
</evidence>